<dbReference type="RefSeq" id="WP_072697166.1">
    <property type="nucleotide sequence ID" value="NZ_FRDI01000006.1"/>
</dbReference>
<feature type="repeat" description="ANK" evidence="3">
    <location>
        <begin position="163"/>
        <end position="195"/>
    </location>
</feature>
<dbReference type="Gene3D" id="1.25.40.20">
    <property type="entry name" value="Ankyrin repeat-containing domain"/>
    <property type="match status" value="2"/>
</dbReference>
<feature type="repeat" description="ANK" evidence="3">
    <location>
        <begin position="94"/>
        <end position="127"/>
    </location>
</feature>
<evidence type="ECO:0000256" key="1">
    <source>
        <dbReference type="ARBA" id="ARBA00022737"/>
    </source>
</evidence>
<evidence type="ECO:0000256" key="2">
    <source>
        <dbReference type="ARBA" id="ARBA00023043"/>
    </source>
</evidence>
<reference evidence="4 5" key="1">
    <citation type="submission" date="2016-12" db="EMBL/GenBank/DDBJ databases">
        <authorList>
            <person name="Song W.-J."/>
            <person name="Kurnit D.M."/>
        </authorList>
    </citation>
    <scope>NUCLEOTIDE SEQUENCE [LARGE SCALE GENOMIC DNA]</scope>
    <source>
        <strain evidence="4 5">DSM 11393</strain>
    </source>
</reference>
<keyword evidence="2 3" id="KW-0040">ANK repeat</keyword>
<protein>
    <submittedName>
        <fullName evidence="4">Ankyrin repeat</fullName>
    </submittedName>
</protein>
<dbReference type="PANTHER" id="PTHR24198:SF165">
    <property type="entry name" value="ANKYRIN REPEAT-CONTAINING PROTEIN-RELATED"/>
    <property type="match status" value="1"/>
</dbReference>
<feature type="repeat" description="ANK" evidence="3">
    <location>
        <begin position="128"/>
        <end position="162"/>
    </location>
</feature>
<dbReference type="Pfam" id="PF13637">
    <property type="entry name" value="Ank_4"/>
    <property type="match status" value="1"/>
</dbReference>
<dbReference type="SUPFAM" id="SSF48403">
    <property type="entry name" value="Ankyrin repeat"/>
    <property type="match status" value="1"/>
</dbReference>
<dbReference type="Proteomes" id="UP000186469">
    <property type="component" value="Unassembled WGS sequence"/>
</dbReference>
<sequence>MLKRFYISVFALLFSLFLYIPAYSSNNEELLLVLSERGDLEGVKKVIANGVDVNATDKNSYTALIKTLTSPYFNPEVMRTLIKAGADVNVKGNDGFTPVMAAAYLVKNPDIINELIKAGANVNAKLNDGQTALMFAMNRYDSNYKIIKTLIDAGANVNAKEEKGVTVLMMAADYQPTQIIKELIRAGANVNLKDRAGFTALIRAASGNTDQNVIVALVKAGADLTVKNNEGNTALIQALAFNKNFLVAKILIQLGADVNVRNFYEQTALMLSVQRPDPTVTTELLKAGANINAKDKNGNTALMLAMGHYSDTFLYSDDEYQEDQPKEANVSLFIKPKVITTLIEFGADITLRNKNGYTALDIAKLKNNTQAVEFLTKAGAK</sequence>
<dbReference type="PROSITE" id="PS50088">
    <property type="entry name" value="ANK_REPEAT"/>
    <property type="match status" value="7"/>
</dbReference>
<accession>A0A1M7T2Q6</accession>
<proteinExistence type="predicted"/>
<feature type="repeat" description="ANK" evidence="3">
    <location>
        <begin position="355"/>
        <end position="381"/>
    </location>
</feature>
<evidence type="ECO:0000313" key="4">
    <source>
        <dbReference type="EMBL" id="SHN64942.1"/>
    </source>
</evidence>
<evidence type="ECO:0000256" key="3">
    <source>
        <dbReference type="PROSITE-ProRule" id="PRU00023"/>
    </source>
</evidence>
<dbReference type="InterPro" id="IPR036770">
    <property type="entry name" value="Ankyrin_rpt-contain_sf"/>
</dbReference>
<dbReference type="InterPro" id="IPR002110">
    <property type="entry name" value="Ankyrin_rpt"/>
</dbReference>
<organism evidence="4 5">
    <name type="scientific">Desulfovibrio litoralis DSM 11393</name>
    <dbReference type="NCBI Taxonomy" id="1121455"/>
    <lineage>
        <taxon>Bacteria</taxon>
        <taxon>Pseudomonadati</taxon>
        <taxon>Thermodesulfobacteriota</taxon>
        <taxon>Desulfovibrionia</taxon>
        <taxon>Desulfovibrionales</taxon>
        <taxon>Desulfovibrionaceae</taxon>
        <taxon>Desulfovibrio</taxon>
    </lineage>
</organism>
<feature type="repeat" description="ANK" evidence="3">
    <location>
        <begin position="264"/>
        <end position="296"/>
    </location>
</feature>
<feature type="repeat" description="ANK" evidence="3">
    <location>
        <begin position="196"/>
        <end position="229"/>
    </location>
</feature>
<name>A0A1M7T2Q6_9BACT</name>
<dbReference type="STRING" id="1121455.SAMN02745728_01476"/>
<dbReference type="EMBL" id="FRDI01000006">
    <property type="protein sequence ID" value="SHN64942.1"/>
    <property type="molecule type" value="Genomic_DNA"/>
</dbReference>
<dbReference type="SMART" id="SM00248">
    <property type="entry name" value="ANK"/>
    <property type="match status" value="10"/>
</dbReference>
<feature type="repeat" description="ANK" evidence="3">
    <location>
        <begin position="230"/>
        <end position="263"/>
    </location>
</feature>
<dbReference type="OrthoDB" id="5515126at2"/>
<evidence type="ECO:0000313" key="5">
    <source>
        <dbReference type="Proteomes" id="UP000186469"/>
    </source>
</evidence>
<dbReference type="Pfam" id="PF12796">
    <property type="entry name" value="Ank_2"/>
    <property type="match status" value="2"/>
</dbReference>
<dbReference type="PROSITE" id="PS50297">
    <property type="entry name" value="ANK_REP_REGION"/>
    <property type="match status" value="5"/>
</dbReference>
<keyword evidence="1" id="KW-0677">Repeat</keyword>
<dbReference type="PANTHER" id="PTHR24198">
    <property type="entry name" value="ANKYRIN REPEAT AND PROTEIN KINASE DOMAIN-CONTAINING PROTEIN"/>
    <property type="match status" value="1"/>
</dbReference>
<keyword evidence="5" id="KW-1185">Reference proteome</keyword>
<dbReference type="AlphaFoldDB" id="A0A1M7T2Q6"/>
<gene>
    <name evidence="4" type="ORF">SAMN02745728_01476</name>
</gene>